<protein>
    <recommendedName>
        <fullName evidence="1">Thiol:disulfide interchange protein</fullName>
    </recommendedName>
</protein>
<accession>A0A4V3YX62</accession>
<dbReference type="SUPFAM" id="SSF52833">
    <property type="entry name" value="Thioredoxin-like"/>
    <property type="match status" value="1"/>
</dbReference>
<evidence type="ECO:0000259" key="2">
    <source>
        <dbReference type="Pfam" id="PF13098"/>
    </source>
</evidence>
<comment type="caution">
    <text evidence="3">The sequence shown here is derived from an EMBL/GenBank/DDBJ whole genome shotgun (WGS) entry which is preliminary data.</text>
</comment>
<gene>
    <name evidence="3" type="primary">dsbG</name>
    <name evidence="3" type="ORF">E8K88_07640</name>
</gene>
<dbReference type="OrthoDB" id="5298214at2"/>
<dbReference type="InterPro" id="IPR033954">
    <property type="entry name" value="DiS-bond_Isoase_DsbC/G"/>
</dbReference>
<sequence length="257" mass="27355">MRLRQSHICCAMIASLLLMGSFCRAQAGEQPQVLTALQAQGLTIMDEFEVGGGLRGFAAASADRPMAVYITSDGHAIVGTRLNSQGETVDQAILHQLASKPLSDMQWAQLEAANSVLDGQADAPRILYTFTDPNCPYCHSFWEAARPWVDAGKVQIHHIMVGIIKQDSAGKAAAILSAADPSAALLEHEQNHAKGGIAASQDIPADILQTLSDNKQLMLSMGFRGTPGIVVRGPDGILTKFSGMPQGNQLEEALGPR</sequence>
<proteinExistence type="inferred from homology"/>
<evidence type="ECO:0000256" key="1">
    <source>
        <dbReference type="RuleBase" id="RU364038"/>
    </source>
</evidence>
<name>A0A4V3YX62_9BURK</name>
<evidence type="ECO:0000313" key="3">
    <source>
        <dbReference type="EMBL" id="THJ33962.1"/>
    </source>
</evidence>
<dbReference type="Gene3D" id="3.10.450.70">
    <property type="entry name" value="Disulphide bond isomerase, DsbC/G, N-terminal"/>
    <property type="match status" value="1"/>
</dbReference>
<dbReference type="AlphaFoldDB" id="A0A4V3YX62"/>
<comment type="subcellular location">
    <subcellularLocation>
        <location evidence="1">Periplasm</location>
    </subcellularLocation>
</comment>
<keyword evidence="4" id="KW-1185">Reference proteome</keyword>
<organism evidence="3 4">
    <name type="scientific">Lampropedia aestuarii</name>
    <dbReference type="NCBI Taxonomy" id="2562762"/>
    <lineage>
        <taxon>Bacteria</taxon>
        <taxon>Pseudomonadati</taxon>
        <taxon>Pseudomonadota</taxon>
        <taxon>Betaproteobacteria</taxon>
        <taxon>Burkholderiales</taxon>
        <taxon>Comamonadaceae</taxon>
        <taxon>Lampropedia</taxon>
    </lineage>
</organism>
<feature type="domain" description="Thioredoxin-like fold" evidence="2">
    <location>
        <begin position="124"/>
        <end position="254"/>
    </location>
</feature>
<keyword evidence="1" id="KW-0732">Signal</keyword>
<dbReference type="InterPro" id="IPR036249">
    <property type="entry name" value="Thioredoxin-like_sf"/>
</dbReference>
<dbReference type="Proteomes" id="UP000306236">
    <property type="component" value="Unassembled WGS sequence"/>
</dbReference>
<dbReference type="InterPro" id="IPR009094">
    <property type="entry name" value="DiS-bond_isomerase_DsbC/G_N_sf"/>
</dbReference>
<dbReference type="GO" id="GO:0042597">
    <property type="term" value="C:periplasmic space"/>
    <property type="evidence" value="ECO:0007669"/>
    <property type="project" value="UniProtKB-SubCell"/>
</dbReference>
<evidence type="ECO:0000313" key="4">
    <source>
        <dbReference type="Proteomes" id="UP000306236"/>
    </source>
</evidence>
<reference evidence="3 4" key="1">
    <citation type="submission" date="2019-04" db="EMBL/GenBank/DDBJ databases">
        <title>Lampropedia sp YIM MLB12 draf genome.</title>
        <authorList>
            <person name="Wang Y.-X."/>
        </authorList>
    </citation>
    <scope>NUCLEOTIDE SEQUENCE [LARGE SCALE GENOMIC DNA]</scope>
    <source>
        <strain evidence="3 4">YIM MLB12</strain>
    </source>
</reference>
<keyword evidence="1" id="KW-0574">Periplasm</keyword>
<dbReference type="InterPro" id="IPR051470">
    <property type="entry name" value="Thiol:disulfide_interchange"/>
</dbReference>
<comment type="function">
    <text evidence="1">Required for disulfide bond formation in some periplasmic proteins. Acts by transferring its disulfide bond to other proteins and is reduced in the process.</text>
</comment>
<dbReference type="NCBIfam" id="NF008657">
    <property type="entry name" value="PRK11657.1"/>
    <property type="match status" value="1"/>
</dbReference>
<comment type="similarity">
    <text evidence="1">Belongs to the thioredoxin family. DsbC subfamily.</text>
</comment>
<dbReference type="PANTHER" id="PTHR35272">
    <property type="entry name" value="THIOL:DISULFIDE INTERCHANGE PROTEIN DSBC-RELATED"/>
    <property type="match status" value="1"/>
</dbReference>
<dbReference type="Pfam" id="PF13098">
    <property type="entry name" value="Thioredoxin_2"/>
    <property type="match status" value="1"/>
</dbReference>
<dbReference type="RefSeq" id="WP_136406071.1">
    <property type="nucleotide sequence ID" value="NZ_SSWX01000008.1"/>
</dbReference>
<dbReference type="SUPFAM" id="SSF54423">
    <property type="entry name" value="DsbC/DsbG N-terminal domain-like"/>
    <property type="match status" value="1"/>
</dbReference>
<feature type="signal peptide" evidence="1">
    <location>
        <begin position="1"/>
        <end position="27"/>
    </location>
</feature>
<dbReference type="InterPro" id="IPR012336">
    <property type="entry name" value="Thioredoxin-like_fold"/>
</dbReference>
<dbReference type="EMBL" id="SSWX01000008">
    <property type="protein sequence ID" value="THJ33962.1"/>
    <property type="molecule type" value="Genomic_DNA"/>
</dbReference>
<keyword evidence="1" id="KW-0676">Redox-active center</keyword>
<dbReference type="Gene3D" id="3.40.30.10">
    <property type="entry name" value="Glutaredoxin"/>
    <property type="match status" value="1"/>
</dbReference>
<dbReference type="CDD" id="cd03020">
    <property type="entry name" value="DsbA_DsbC_DsbG"/>
    <property type="match status" value="1"/>
</dbReference>
<dbReference type="PANTHER" id="PTHR35272:SF4">
    <property type="entry name" value="THIOL:DISULFIDE INTERCHANGE PROTEIN DSBG"/>
    <property type="match status" value="1"/>
</dbReference>
<feature type="chain" id="PRO_5020966817" description="Thiol:disulfide interchange protein" evidence="1">
    <location>
        <begin position="28"/>
        <end position="257"/>
    </location>
</feature>